<keyword evidence="2" id="KW-1185">Reference proteome</keyword>
<reference evidence="2" key="1">
    <citation type="submission" date="2015-05" db="EMBL/GenBank/DDBJ databases">
        <authorList>
            <person name="Urmite Genomes"/>
        </authorList>
    </citation>
    <scope>NUCLEOTIDE SEQUENCE [LARGE SCALE GENOMIC DNA]</scope>
    <source>
        <strain evidence="2">LF1</strain>
    </source>
</reference>
<dbReference type="AlphaFoldDB" id="A0A0U1P156"/>
<organism evidence="1 2">
    <name type="scientific">Neobacillus massiliamazoniensis</name>
    <dbReference type="NCBI Taxonomy" id="1499688"/>
    <lineage>
        <taxon>Bacteria</taxon>
        <taxon>Bacillati</taxon>
        <taxon>Bacillota</taxon>
        <taxon>Bacilli</taxon>
        <taxon>Bacillales</taxon>
        <taxon>Bacillaceae</taxon>
        <taxon>Neobacillus</taxon>
    </lineage>
</organism>
<name>A0A0U1P156_9BACI</name>
<dbReference type="STRING" id="1499688.BN000_03842"/>
<dbReference type="OrthoDB" id="2964978at2"/>
<accession>A0A0U1P156</accession>
<dbReference type="EMBL" id="CVRB01000004">
    <property type="protein sequence ID" value="CRK83848.1"/>
    <property type="molecule type" value="Genomic_DNA"/>
</dbReference>
<evidence type="ECO:0000313" key="1">
    <source>
        <dbReference type="EMBL" id="CRK83848.1"/>
    </source>
</evidence>
<protein>
    <submittedName>
        <fullName evidence="1">Group-specific protein</fullName>
    </submittedName>
</protein>
<dbReference type="Proteomes" id="UP000199087">
    <property type="component" value="Unassembled WGS sequence"/>
</dbReference>
<sequence length="171" mass="19779">MFDPTAFENMKVVMQGALYDLDISGEIVITDRNDLINMAKMSRCFELTFELAEGNRRKISAKIIMESQLGNLAAELLSDFMPKNLAGCEIILQFLIHDTEVNEDFKAIEKTLQDIWGPKRKISQIVQYNPLAPNEKQVDFITVEFDRVIREEQIDDLVDMLEFMITTLRRL</sequence>
<proteinExistence type="predicted"/>
<gene>
    <name evidence="1" type="ORF">BN000_03842</name>
</gene>
<evidence type="ECO:0000313" key="2">
    <source>
        <dbReference type="Proteomes" id="UP000199087"/>
    </source>
</evidence>
<dbReference type="RefSeq" id="WP_090636953.1">
    <property type="nucleotide sequence ID" value="NZ_CVRB01000004.1"/>
</dbReference>